<evidence type="ECO:0000259" key="7">
    <source>
        <dbReference type="Pfam" id="PF14509"/>
    </source>
</evidence>
<dbReference type="InterPro" id="IPR017853">
    <property type="entry name" value="GH"/>
</dbReference>
<dbReference type="InterPro" id="IPR029486">
    <property type="entry name" value="GH97_N"/>
</dbReference>
<dbReference type="Pfam" id="PF10566">
    <property type="entry name" value="Glyco_hydro_97"/>
    <property type="match status" value="1"/>
</dbReference>
<feature type="domain" description="Glycosyl-hydrolase 97 catalytic" evidence="5">
    <location>
        <begin position="298"/>
        <end position="475"/>
    </location>
</feature>
<evidence type="ECO:0000259" key="6">
    <source>
        <dbReference type="Pfam" id="PF14508"/>
    </source>
</evidence>
<protein>
    <submittedName>
        <fullName evidence="8">Alpha-glucosidase</fullName>
    </submittedName>
</protein>
<dbReference type="Pfam" id="PF14509">
    <property type="entry name" value="GH97_C"/>
    <property type="match status" value="1"/>
</dbReference>
<dbReference type="Gene3D" id="2.70.98.10">
    <property type="match status" value="1"/>
</dbReference>
<evidence type="ECO:0000256" key="3">
    <source>
        <dbReference type="ARBA" id="ARBA00022837"/>
    </source>
</evidence>
<dbReference type="Gene3D" id="3.20.20.70">
    <property type="entry name" value="Aldolase class I"/>
    <property type="match status" value="1"/>
</dbReference>
<proteinExistence type="predicted"/>
<comment type="subunit">
    <text evidence="2">Monomer.</text>
</comment>
<name>A0A250KIM1_9BACT</name>
<sequence>MKTERFKNLFLVLCFALLPMAMMAKQEATVSSPSGNLTLTVGVDKAGRPYYSLRRGGEVILLPSALGMKLKDGSLDSDFRVVAFARATKDETWRQPWGEEVDVRNHYNELTMKLAQKKGLQRQLNIVFRVFDDGMGFRYVFPEQKQLKDFVITDEATEFCFKGDSEAWTLPYDAAYYEGLWTKEHLSKKGKVCTPVTIEAKPNLYMMLHEANLTDYASLNVKPVETKDGNVRLKAELVPWSNGDLVRAKAPFVSPWRMLSVENKVGGLITNRVMLNLNDPCKIKDTSWITTGKYVGVWWSYHMQTATWAPGPKHGATTENTKRYIDFAAKHGFKGVLVEGWNYGWENDWGKEGDKFNFTKAYPDYDFEGLQKYALSKGVSLIAHNETGGAAKNYEDQLEEAFSLYEKMGIKAIKTGYVNNLMDDKEHQHSQYGVRHYRKVIEAAARHHIMVVNHEPAMPTGLQRTYPNLIASEGVRGQEWNAWDGNGGNPPYHLCVLPFTRQLAGPIDFTPGIFNLEGKVFPNTHPHTTLAKQLAEYVVIYTPWQMAADEIENYKDQPAFAFIEAMPSNWQRIVVPMAEIGKYIVTARKDHDSENWFVGGMSDENARDIKLKLDFLSPGTSYKAIIYKDGPDAEYDKNPYSMTIEQQVVNNETVLNLHLAKSGGFAIQLVCLK</sequence>
<dbReference type="InterPro" id="IPR029483">
    <property type="entry name" value="GH97_C"/>
</dbReference>
<dbReference type="Pfam" id="PF14508">
    <property type="entry name" value="GH97_N"/>
    <property type="match status" value="1"/>
</dbReference>
<keyword evidence="3" id="KW-0106">Calcium</keyword>
<evidence type="ECO:0000256" key="1">
    <source>
        <dbReference type="ARBA" id="ARBA00001913"/>
    </source>
</evidence>
<dbReference type="RefSeq" id="WP_120174569.1">
    <property type="nucleotide sequence ID" value="NZ_AP018049.1"/>
</dbReference>
<dbReference type="InterPro" id="IPR052720">
    <property type="entry name" value="Glycosyl_hydrolase_97"/>
</dbReference>
<dbReference type="InterPro" id="IPR013785">
    <property type="entry name" value="Aldolase_TIM"/>
</dbReference>
<feature type="signal peptide" evidence="4">
    <location>
        <begin position="1"/>
        <end position="24"/>
    </location>
</feature>
<feature type="domain" description="Glycosyl-hydrolase 97 C-terminal oligomerisation" evidence="7">
    <location>
        <begin position="570"/>
        <end position="669"/>
    </location>
</feature>
<feature type="domain" description="Glycosyl-hydrolase 97 N-terminal" evidence="6">
    <location>
        <begin position="30"/>
        <end position="280"/>
    </location>
</feature>
<evidence type="ECO:0000259" key="5">
    <source>
        <dbReference type="Pfam" id="PF10566"/>
    </source>
</evidence>
<dbReference type="InterPro" id="IPR014718">
    <property type="entry name" value="GH-type_carb-bd"/>
</dbReference>
<evidence type="ECO:0000313" key="8">
    <source>
        <dbReference type="EMBL" id="BBA29476.1"/>
    </source>
</evidence>
<dbReference type="Proteomes" id="UP000267517">
    <property type="component" value="Chromosome I"/>
</dbReference>
<comment type="cofactor">
    <cofactor evidence="1">
        <name>Ca(2+)</name>
        <dbReference type="ChEBI" id="CHEBI:29108"/>
    </cofactor>
</comment>
<keyword evidence="4" id="KW-0732">Signal</keyword>
<accession>A0A250KIM1</accession>
<evidence type="ECO:0000256" key="2">
    <source>
        <dbReference type="ARBA" id="ARBA00011245"/>
    </source>
</evidence>
<dbReference type="PANTHER" id="PTHR35803">
    <property type="entry name" value="GLUCAN 1,4-ALPHA-GLUCOSIDASE SUSB-RELATED"/>
    <property type="match status" value="1"/>
</dbReference>
<dbReference type="PANTHER" id="PTHR35803:SF1">
    <property type="entry name" value="GLUCAN 1,4-ALPHA-GLUCOSIDASE SUSB"/>
    <property type="match status" value="1"/>
</dbReference>
<dbReference type="OrthoDB" id="1109141at2"/>
<dbReference type="GO" id="GO:0030246">
    <property type="term" value="F:carbohydrate binding"/>
    <property type="evidence" value="ECO:0007669"/>
    <property type="project" value="InterPro"/>
</dbReference>
<gene>
    <name evidence="8" type="primary">aglA</name>
    <name evidence="8" type="ORF">PMEL1_01414</name>
</gene>
<organism evidence="8 9">
    <name type="scientific">Prevotella melaninogenica</name>
    <dbReference type="NCBI Taxonomy" id="28132"/>
    <lineage>
        <taxon>Bacteria</taxon>
        <taxon>Pseudomonadati</taxon>
        <taxon>Bacteroidota</taxon>
        <taxon>Bacteroidia</taxon>
        <taxon>Bacteroidales</taxon>
        <taxon>Prevotellaceae</taxon>
        <taxon>Prevotella</taxon>
    </lineage>
</organism>
<dbReference type="EMBL" id="AP018049">
    <property type="protein sequence ID" value="BBA29476.1"/>
    <property type="molecule type" value="Genomic_DNA"/>
</dbReference>
<evidence type="ECO:0000313" key="9">
    <source>
        <dbReference type="Proteomes" id="UP000267517"/>
    </source>
</evidence>
<reference evidence="8 9" key="1">
    <citation type="submission" date="2017-05" db="EMBL/GenBank/DDBJ databases">
        <title>whole genome sequence of Prevotella melaninogenica GAI 07411.</title>
        <authorList>
            <person name="Kondo Y."/>
            <person name="Hoshino T."/>
        </authorList>
    </citation>
    <scope>NUCLEOTIDE SEQUENCE [LARGE SCALE GENOMIC DNA]</scope>
    <source>
        <strain evidence="8 9">GAI 07411</strain>
    </source>
</reference>
<feature type="chain" id="PRO_5012015701" evidence="4">
    <location>
        <begin position="25"/>
        <end position="673"/>
    </location>
</feature>
<dbReference type="InterPro" id="IPR019563">
    <property type="entry name" value="GH97_catalytic"/>
</dbReference>
<evidence type="ECO:0000256" key="4">
    <source>
        <dbReference type="SAM" id="SignalP"/>
    </source>
</evidence>
<dbReference type="SUPFAM" id="SSF51445">
    <property type="entry name" value="(Trans)glycosidases"/>
    <property type="match status" value="1"/>
</dbReference>
<dbReference type="AlphaFoldDB" id="A0A250KIM1"/>